<proteinExistence type="predicted"/>
<dbReference type="InterPro" id="IPR000601">
    <property type="entry name" value="PKD_dom"/>
</dbReference>
<accession>A0A8G1UK57</accession>
<evidence type="ECO:0000313" key="4">
    <source>
        <dbReference type="Proteomes" id="UP000267408"/>
    </source>
</evidence>
<dbReference type="InterPro" id="IPR035986">
    <property type="entry name" value="PKD_dom_sf"/>
</dbReference>
<dbReference type="SUPFAM" id="SSF89372">
    <property type="entry name" value="Fucose-specific lectin"/>
    <property type="match status" value="1"/>
</dbReference>
<evidence type="ECO:0000256" key="1">
    <source>
        <dbReference type="SAM" id="SignalP"/>
    </source>
</evidence>
<dbReference type="EMBL" id="RJVJ01000001">
    <property type="protein sequence ID" value="ROR44489.1"/>
    <property type="molecule type" value="Genomic_DNA"/>
</dbReference>
<protein>
    <submittedName>
        <fullName evidence="3">PKD domain-containing protein</fullName>
    </submittedName>
</protein>
<dbReference type="Proteomes" id="UP000267408">
    <property type="component" value="Unassembled WGS sequence"/>
</dbReference>
<name>A0A8G1UK57_9ACTN</name>
<feature type="domain" description="PKD" evidence="2">
    <location>
        <begin position="438"/>
        <end position="474"/>
    </location>
</feature>
<dbReference type="CDD" id="cd00146">
    <property type="entry name" value="PKD"/>
    <property type="match status" value="2"/>
</dbReference>
<dbReference type="SUPFAM" id="SSF49299">
    <property type="entry name" value="PKD domain"/>
    <property type="match status" value="2"/>
</dbReference>
<dbReference type="SMART" id="SM00710">
    <property type="entry name" value="PbH1"/>
    <property type="match status" value="4"/>
</dbReference>
<reference evidence="3 4" key="1">
    <citation type="submission" date="2018-11" db="EMBL/GenBank/DDBJ databases">
        <title>Sequencing the genomes of 1000 actinobacteria strains.</title>
        <authorList>
            <person name="Klenk H.-P."/>
        </authorList>
    </citation>
    <scope>NUCLEOTIDE SEQUENCE [LARGE SCALE GENOMIC DNA]</scope>
    <source>
        <strain evidence="3 4">DSM 44780</strain>
    </source>
</reference>
<comment type="caution">
    <text evidence="3">The sequence shown here is derived from an EMBL/GenBank/DDBJ whole genome shotgun (WGS) entry which is preliminary data.</text>
</comment>
<dbReference type="Gene3D" id="2.160.20.10">
    <property type="entry name" value="Single-stranded right-handed beta-helix, Pectin lyase-like"/>
    <property type="match status" value="1"/>
</dbReference>
<feature type="signal peptide" evidence="1">
    <location>
        <begin position="1"/>
        <end position="27"/>
    </location>
</feature>
<dbReference type="InterPro" id="IPR039448">
    <property type="entry name" value="Beta_helix"/>
</dbReference>
<gene>
    <name evidence="3" type="ORF">EDD39_2689</name>
</gene>
<organism evidence="3 4">
    <name type="scientific">Kitasatospora cineracea</name>
    <dbReference type="NCBI Taxonomy" id="88074"/>
    <lineage>
        <taxon>Bacteria</taxon>
        <taxon>Bacillati</taxon>
        <taxon>Actinomycetota</taxon>
        <taxon>Actinomycetes</taxon>
        <taxon>Kitasatosporales</taxon>
        <taxon>Streptomycetaceae</taxon>
        <taxon>Kitasatospora</taxon>
    </lineage>
</organism>
<keyword evidence="1" id="KW-0732">Signal</keyword>
<dbReference type="InterPro" id="IPR022409">
    <property type="entry name" value="PKD/Chitinase_dom"/>
</dbReference>
<feature type="chain" id="PRO_5039280675" evidence="1">
    <location>
        <begin position="28"/>
        <end position="898"/>
    </location>
</feature>
<dbReference type="Pfam" id="PF00801">
    <property type="entry name" value="PKD"/>
    <property type="match status" value="2"/>
</dbReference>
<dbReference type="Gene3D" id="2.60.40.10">
    <property type="entry name" value="Immunoglobulins"/>
    <property type="match status" value="2"/>
</dbReference>
<feature type="domain" description="PKD" evidence="2">
    <location>
        <begin position="525"/>
        <end position="571"/>
    </location>
</feature>
<dbReference type="InterPro" id="IPR013783">
    <property type="entry name" value="Ig-like_fold"/>
</dbReference>
<dbReference type="Pfam" id="PF13229">
    <property type="entry name" value="Beta_helix"/>
    <property type="match status" value="1"/>
</dbReference>
<dbReference type="AlphaFoldDB" id="A0A8G1UK57"/>
<dbReference type="InterPro" id="IPR012334">
    <property type="entry name" value="Pectin_lyas_fold"/>
</dbReference>
<evidence type="ECO:0000313" key="3">
    <source>
        <dbReference type="EMBL" id="ROR44489.1"/>
    </source>
</evidence>
<sequence length="898" mass="92246">MRMRLRQSAVLVAAAATGIVVVPVVPAAAAAPDRIYVDGWARTCTDSGAGTLDQPFCSIGAAAAAVQPGQTVRVSGGQTTYQEAVHLTRSGTPDHPIVFDGSPGEVGYIPAEVYPEAGTESALTLDGVHDVVIRGFDVGSLAGYTGTPAVVVKNSSRVTLDDIRFSDGGVAVGGGDGVTVGRSSFMGSGGLEIGAGTQHALVTANLFHGTRSTAVKAVDAPGVAVTNNTVAASCGESVRIDGTSPGAVVENNVITAGYTGSGVWPACTTPGPERGETEIAVSAASTDGTKVDYNSVHPWSDANAYTWGGTSYPTPAAFRATGQGAHDIDTDVTCANGNCDPWLFARSAVNYPALADSADPAAPGIGTDLAGRTYTDNPNAADTLGGVRDRGAFEATGQRGVNLAVTSTQEPTLQGSTPLTVTATADVRSDWPIQQSDYLFDFGDGTKVHSTTPTATHVYDKAGTFDTSLTVTDTHHGTARNTGPSVRTVVGQLSADPTVSVDGSLYATVQSNVTTPWRLTGEEIDFGDGSPKETSAYGSTAYHQYMRAGDYQLTVTDRDDSGKTLVTKRTVHAVSPQDTATLQPGKRIQLLTRDGKAWLNDAGANYDKGVWGPFLPVPGAGFASKNVASMASVTTADQYLRAFALADGKVYSADRRLGAATGGVAQGQWLPWSEVTGANGAGNLSGITQISAAASGNRVHVLALAGGRVYEASGDRASGTWSKWGDITAALGFPANTVGISGAFIGNVLHVGMTGSDGHVRVGDGDYDRGRWSGGDLTDALGYAWPSQYTKPSQIGVAATADGKLHLFVVVWDRLMEAGGDYTAGRWTNWADVYGATGLMGVNRVGVAATGNTLRVFTGSSSGTGVTETDADYAAGRWSRPMVVGGGSGADLFTATGF</sequence>
<evidence type="ECO:0000259" key="2">
    <source>
        <dbReference type="PROSITE" id="PS50093"/>
    </source>
</evidence>
<dbReference type="SUPFAM" id="SSF51126">
    <property type="entry name" value="Pectin lyase-like"/>
    <property type="match status" value="1"/>
</dbReference>
<dbReference type="PROSITE" id="PS50093">
    <property type="entry name" value="PKD"/>
    <property type="match status" value="2"/>
</dbReference>
<dbReference type="InterPro" id="IPR006626">
    <property type="entry name" value="PbH1"/>
</dbReference>
<dbReference type="InterPro" id="IPR011050">
    <property type="entry name" value="Pectin_lyase_fold/virulence"/>
</dbReference>
<dbReference type="GO" id="GO:0005975">
    <property type="term" value="P:carbohydrate metabolic process"/>
    <property type="evidence" value="ECO:0007669"/>
    <property type="project" value="UniProtKB-ARBA"/>
</dbReference>
<dbReference type="SMART" id="SM00089">
    <property type="entry name" value="PKD"/>
    <property type="match status" value="2"/>
</dbReference>